<dbReference type="InterPro" id="IPR014729">
    <property type="entry name" value="Rossmann-like_a/b/a_fold"/>
</dbReference>
<dbReference type="NCBIfam" id="TIGR03573">
    <property type="entry name" value="WbuX"/>
    <property type="match status" value="1"/>
</dbReference>
<dbReference type="InterPro" id="IPR020022">
    <property type="entry name" value="N-acetyl_sugar_amidoTrfase"/>
</dbReference>
<evidence type="ECO:0000313" key="1">
    <source>
        <dbReference type="EMBL" id="AXO13639.1"/>
    </source>
</evidence>
<accession>A0ABM6XVE9</accession>
<sequence>MTDNYQMCTETVLDSSYPGLTFDERGVSSLVTDFHENVKPKWHTGPEGREHLERMVEQIKQSGKGRDFDCIMGLSGGADSSYMLHVMVTEFGLRPLVFHVDGGWNSELAVNNINQLVDKLGVDLFTEVIDWQEMRDFQLAMFKSGVPHLDIPQDMAFIGVLYKFASKHGIKYILNGGNISTECVPRPLKYIYWGTDMAQIRDILSRFGTMPMKTFPFSSVYYHKVYLPYIRKIKVFKPLNFMPYIKQEAMEKMTEHYAWKPYPQKHFESRFTRFFEGYWLPSRFGFDMRRVDLSSLILTGQKSREEALSELEQPPYDPELINQDFEYLATKLGISSDEFKEYHELPLKFYWDYKNQQRIFEWGEKVLSRVAGTRRGGAF</sequence>
<evidence type="ECO:0000313" key="2">
    <source>
        <dbReference type="Proteomes" id="UP000256971"/>
    </source>
</evidence>
<dbReference type="Gene3D" id="3.40.50.620">
    <property type="entry name" value="HUPs"/>
    <property type="match status" value="1"/>
</dbReference>
<gene>
    <name evidence="1" type="ORF">DY252_04950</name>
</gene>
<dbReference type="EMBL" id="CP031555">
    <property type="protein sequence ID" value="AXO13639.1"/>
    <property type="molecule type" value="Genomic_DNA"/>
</dbReference>
<dbReference type="RefSeq" id="WP_064787414.1">
    <property type="nucleotide sequence ID" value="NZ_CP031555.1"/>
</dbReference>
<reference evidence="1 2" key="1">
    <citation type="submission" date="2018-08" db="EMBL/GenBank/DDBJ databases">
        <title>Complete genome sequence of type strain Thalassospira indica MCCC 1A01103T, isolated from isolated from deep seawater of the Indian Ocean.</title>
        <authorList>
            <person name="Liu Y."/>
        </authorList>
    </citation>
    <scope>NUCLEOTIDE SEQUENCE [LARGE SCALE GENOMIC DNA]</scope>
    <source>
        <strain evidence="1 2">PB8BT</strain>
    </source>
</reference>
<proteinExistence type="predicted"/>
<dbReference type="SUPFAM" id="SSF52402">
    <property type="entry name" value="Adenine nucleotide alpha hydrolases-like"/>
    <property type="match status" value="1"/>
</dbReference>
<organism evidence="1 2">
    <name type="scientific">Thalassospira indica</name>
    <dbReference type="NCBI Taxonomy" id="1891279"/>
    <lineage>
        <taxon>Bacteria</taxon>
        <taxon>Pseudomonadati</taxon>
        <taxon>Pseudomonadota</taxon>
        <taxon>Alphaproteobacteria</taxon>
        <taxon>Rhodospirillales</taxon>
        <taxon>Thalassospiraceae</taxon>
        <taxon>Thalassospira</taxon>
    </lineage>
</organism>
<keyword evidence="2" id="KW-1185">Reference proteome</keyword>
<dbReference type="Proteomes" id="UP000256971">
    <property type="component" value="Chromosome"/>
</dbReference>
<name>A0ABM6XVE9_9PROT</name>
<protein>
    <submittedName>
        <fullName evidence="1">N-acetyl sugar amidotransferase</fullName>
    </submittedName>
</protein>